<dbReference type="AlphaFoldDB" id="A0A5J5DQK2"/>
<evidence type="ECO:0000313" key="2">
    <source>
        <dbReference type="Proteomes" id="UP000327493"/>
    </source>
</evidence>
<sequence>MIHLKQLTVRKSLPGRLKRGQLSLGLVIQVLRRVQLLLFTRSLLLWAVTKTQIPEVQGLLTPLFSFEPSSSTRFLRTSGGGLGGGISGGFLTLIGKCSKVLSLYRFNHLCHAAWDDRLGTVLHTETSDIDPLVSNNNHVVVTEVWSPISNGQLALGGNCCSLGSVDGIILNQAHSSPQNRTVSPCGFDDGSWVERGRRGSALGCWQTERTGSQLDCPLSGEILQHRNKTDACMELRGETARKKKEKPWNVKGEYDQDESRAALMEEEGKMKRVLAALSLSDTH</sequence>
<dbReference type="Proteomes" id="UP000327493">
    <property type="component" value="Chromosome 1"/>
</dbReference>
<organism evidence="1 2">
    <name type="scientific">Etheostoma spectabile</name>
    <name type="common">orangethroat darter</name>
    <dbReference type="NCBI Taxonomy" id="54343"/>
    <lineage>
        <taxon>Eukaryota</taxon>
        <taxon>Metazoa</taxon>
        <taxon>Chordata</taxon>
        <taxon>Craniata</taxon>
        <taxon>Vertebrata</taxon>
        <taxon>Euteleostomi</taxon>
        <taxon>Actinopterygii</taxon>
        <taxon>Neopterygii</taxon>
        <taxon>Teleostei</taxon>
        <taxon>Neoteleostei</taxon>
        <taxon>Acanthomorphata</taxon>
        <taxon>Eupercaria</taxon>
        <taxon>Perciformes</taxon>
        <taxon>Percoidei</taxon>
        <taxon>Percidae</taxon>
        <taxon>Etheostomatinae</taxon>
        <taxon>Etheostoma</taxon>
    </lineage>
</organism>
<gene>
    <name evidence="1" type="ORF">FQN60_010861</name>
</gene>
<accession>A0A5J5DQK2</accession>
<protein>
    <submittedName>
        <fullName evidence="1">Uncharacterized protein</fullName>
    </submittedName>
</protein>
<comment type="caution">
    <text evidence="1">The sequence shown here is derived from an EMBL/GenBank/DDBJ whole genome shotgun (WGS) entry which is preliminary data.</text>
</comment>
<evidence type="ECO:0000313" key="1">
    <source>
        <dbReference type="EMBL" id="KAA8595570.1"/>
    </source>
</evidence>
<proteinExistence type="predicted"/>
<name>A0A5J5DQK2_9PERO</name>
<reference evidence="1 2" key="1">
    <citation type="submission" date="2019-08" db="EMBL/GenBank/DDBJ databases">
        <title>A chromosome-level genome assembly, high-density linkage maps, and genome scans reveal the genomic architecture of hybrid incompatibilities underlying speciation via character displacement in darters (Percidae: Etheostominae).</title>
        <authorList>
            <person name="Moran R.L."/>
            <person name="Catchen J.M."/>
            <person name="Fuller R.C."/>
        </authorList>
    </citation>
    <scope>NUCLEOTIDE SEQUENCE [LARGE SCALE GENOMIC DNA]</scope>
    <source>
        <strain evidence="1">EspeVRDwgs_2016</strain>
        <tissue evidence="1">Muscle</tissue>
    </source>
</reference>
<dbReference type="EMBL" id="VOFY01000001">
    <property type="protein sequence ID" value="KAA8595570.1"/>
    <property type="molecule type" value="Genomic_DNA"/>
</dbReference>
<keyword evidence="2" id="KW-1185">Reference proteome</keyword>